<dbReference type="InterPro" id="IPR000157">
    <property type="entry name" value="TIR_dom"/>
</dbReference>
<name>A0ABT1IF03_9PSEU</name>
<reference evidence="3 4" key="1">
    <citation type="submission" date="2022-06" db="EMBL/GenBank/DDBJ databases">
        <title>Genomic Encyclopedia of Archaeal and Bacterial Type Strains, Phase II (KMG-II): from individual species to whole genera.</title>
        <authorList>
            <person name="Goeker M."/>
        </authorList>
    </citation>
    <scope>NUCLEOTIDE SEQUENCE [LARGE SCALE GENOMIC DNA]</scope>
    <source>
        <strain evidence="3 4">DSM 44255</strain>
    </source>
</reference>
<comment type="caution">
    <text evidence="3">The sequence shown here is derived from an EMBL/GenBank/DDBJ whole genome shotgun (WGS) entry which is preliminary data.</text>
</comment>
<dbReference type="Pfam" id="PF13676">
    <property type="entry name" value="TIR_2"/>
    <property type="match status" value="1"/>
</dbReference>
<gene>
    <name evidence="3" type="ORF">LV75_003699</name>
</gene>
<evidence type="ECO:0000256" key="1">
    <source>
        <dbReference type="SAM" id="MobiDB-lite"/>
    </source>
</evidence>
<evidence type="ECO:0000313" key="4">
    <source>
        <dbReference type="Proteomes" id="UP001205185"/>
    </source>
</evidence>
<accession>A0ABT1IF03</accession>
<dbReference type="InterPro" id="IPR035897">
    <property type="entry name" value="Toll_tir_struct_dom_sf"/>
</dbReference>
<feature type="compositionally biased region" description="Pro residues" evidence="1">
    <location>
        <begin position="170"/>
        <end position="180"/>
    </location>
</feature>
<evidence type="ECO:0000259" key="2">
    <source>
        <dbReference type="PROSITE" id="PS51534"/>
    </source>
</evidence>
<dbReference type="RefSeq" id="WP_253888149.1">
    <property type="nucleotide sequence ID" value="NZ_BAAAVB010000027.1"/>
</dbReference>
<sequence length="332" mass="36959">MIADAHAPAGGDPTLPQVFVSYAHDTTEHEDDVRFLARLLVAAGIDVVLDQWVHERQDWQAWATRAILTTDHTIAVASPRYAAAASGTAHADRVLAETTILRDLLHQSPREWTAKILPVVLPTHSPADLPRFLMPALTGHYAVTELSSPGIEDLVRVITKQRRRVKPAPGDVPPLPPEPEPAQHRSAPPQDIKRYAAEISPLCLAIRANLVKVDQDIEVPPLRTKAGRKANALQMRRYHEVLDAGWWKLSSVRLPTSEEDRRRIRQWQEIYLRLLAAYGMTAMWMERWASRPAALGLIPPVTASVAGVHTLKLHREFTHQSKLLGIIDPTGG</sequence>
<dbReference type="Proteomes" id="UP001205185">
    <property type="component" value="Unassembled WGS sequence"/>
</dbReference>
<dbReference type="PROSITE" id="PS51534">
    <property type="entry name" value="SEFIR"/>
    <property type="match status" value="1"/>
</dbReference>
<keyword evidence="4" id="KW-1185">Reference proteome</keyword>
<evidence type="ECO:0000313" key="3">
    <source>
        <dbReference type="EMBL" id="MCP2271185.1"/>
    </source>
</evidence>
<protein>
    <submittedName>
        <fullName evidence="3">SEFIR domain-containing protein</fullName>
    </submittedName>
</protein>
<feature type="region of interest" description="Disordered" evidence="1">
    <location>
        <begin position="162"/>
        <end position="188"/>
    </location>
</feature>
<organism evidence="3 4">
    <name type="scientific">Actinokineospora diospyrosa</name>
    <dbReference type="NCBI Taxonomy" id="103728"/>
    <lineage>
        <taxon>Bacteria</taxon>
        <taxon>Bacillati</taxon>
        <taxon>Actinomycetota</taxon>
        <taxon>Actinomycetes</taxon>
        <taxon>Pseudonocardiales</taxon>
        <taxon>Pseudonocardiaceae</taxon>
        <taxon>Actinokineospora</taxon>
    </lineage>
</organism>
<dbReference type="SUPFAM" id="SSF52200">
    <property type="entry name" value="Toll/Interleukin receptor TIR domain"/>
    <property type="match status" value="1"/>
</dbReference>
<feature type="domain" description="SEFIR" evidence="2">
    <location>
        <begin position="15"/>
        <end position="153"/>
    </location>
</feature>
<dbReference type="EMBL" id="JAMTCO010000009">
    <property type="protein sequence ID" value="MCP2271185.1"/>
    <property type="molecule type" value="Genomic_DNA"/>
</dbReference>
<dbReference type="InterPro" id="IPR013568">
    <property type="entry name" value="SEFIR_dom"/>
</dbReference>
<proteinExistence type="predicted"/>
<dbReference type="Gene3D" id="3.40.50.10140">
    <property type="entry name" value="Toll/interleukin-1 receptor homology (TIR) domain"/>
    <property type="match status" value="1"/>
</dbReference>